<name>A0A4S8HGZ3_9BACT</name>
<comment type="caution">
    <text evidence="1">The sequence shown here is derived from an EMBL/GenBank/DDBJ whole genome shotgun (WGS) entry which is preliminary data.</text>
</comment>
<evidence type="ECO:0000313" key="1">
    <source>
        <dbReference type="EMBL" id="THU34205.1"/>
    </source>
</evidence>
<dbReference type="AlphaFoldDB" id="A0A4S8HGZ3"/>
<protein>
    <submittedName>
        <fullName evidence="1">Uncharacterized protein</fullName>
    </submittedName>
</protein>
<keyword evidence="2" id="KW-1185">Reference proteome</keyword>
<organism evidence="1 2">
    <name type="scientific">Niastella caeni</name>
    <dbReference type="NCBI Taxonomy" id="2569763"/>
    <lineage>
        <taxon>Bacteria</taxon>
        <taxon>Pseudomonadati</taxon>
        <taxon>Bacteroidota</taxon>
        <taxon>Chitinophagia</taxon>
        <taxon>Chitinophagales</taxon>
        <taxon>Chitinophagaceae</taxon>
        <taxon>Niastella</taxon>
    </lineage>
</organism>
<accession>A0A4S8HGZ3</accession>
<dbReference type="OrthoDB" id="668543at2"/>
<proteinExistence type="predicted"/>
<dbReference type="RefSeq" id="WP_136579821.1">
    <property type="nucleotide sequence ID" value="NZ_STFF01000008.1"/>
</dbReference>
<evidence type="ECO:0000313" key="2">
    <source>
        <dbReference type="Proteomes" id="UP000306918"/>
    </source>
</evidence>
<sequence length="141" mass="17018">MKTIFITMCMVSSCLALHAQQKTNIQKLNYHKNPYWIQMIADPSVNYFEAVKAFGEFWKKRKVPAENDFIVDGKPPQEKKWTALRKLLHHKEYNDEKTAEQYSFEYKRFKHWQIMVQPFVQPDGRILSAEEQLEIWKHQRQ</sequence>
<reference evidence="1 2" key="1">
    <citation type="submission" date="2019-04" db="EMBL/GenBank/DDBJ databases">
        <title>Niastella caeni sp. nov., isolated from activated sludge.</title>
        <authorList>
            <person name="Sheng M."/>
        </authorList>
    </citation>
    <scope>NUCLEOTIDE SEQUENCE [LARGE SCALE GENOMIC DNA]</scope>
    <source>
        <strain evidence="1 2">HX-2-15</strain>
    </source>
</reference>
<dbReference type="EMBL" id="STFF01000008">
    <property type="protein sequence ID" value="THU34205.1"/>
    <property type="molecule type" value="Genomic_DNA"/>
</dbReference>
<gene>
    <name evidence="1" type="ORF">FAM09_24615</name>
</gene>
<dbReference type="Proteomes" id="UP000306918">
    <property type="component" value="Unassembled WGS sequence"/>
</dbReference>